<feature type="transmembrane region" description="Helical" evidence="1">
    <location>
        <begin position="80"/>
        <end position="102"/>
    </location>
</feature>
<dbReference type="SMART" id="SM00086">
    <property type="entry name" value="PAC"/>
    <property type="match status" value="2"/>
</dbReference>
<evidence type="ECO:0000259" key="2">
    <source>
        <dbReference type="PROSITE" id="PS50112"/>
    </source>
</evidence>
<dbReference type="SUPFAM" id="SSF55073">
    <property type="entry name" value="Nucleotide cyclase"/>
    <property type="match status" value="1"/>
</dbReference>
<feature type="transmembrane region" description="Helical" evidence="1">
    <location>
        <begin position="53"/>
        <end position="74"/>
    </location>
</feature>
<dbReference type="InterPro" id="IPR001633">
    <property type="entry name" value="EAL_dom"/>
</dbReference>
<dbReference type="NCBIfam" id="TIGR00254">
    <property type="entry name" value="GGDEF"/>
    <property type="match status" value="1"/>
</dbReference>
<dbReference type="CDD" id="cd01948">
    <property type="entry name" value="EAL"/>
    <property type="match status" value="1"/>
</dbReference>
<keyword evidence="7" id="KW-1185">Reference proteome</keyword>
<keyword evidence="1" id="KW-0472">Membrane</keyword>
<feature type="domain" description="PAC" evidence="3">
    <location>
        <begin position="376"/>
        <end position="428"/>
    </location>
</feature>
<comment type="caution">
    <text evidence="6">The sequence shown here is derived from an EMBL/GenBank/DDBJ whole genome shotgun (WGS) entry which is preliminary data.</text>
</comment>
<dbReference type="InterPro" id="IPR035965">
    <property type="entry name" value="PAS-like_dom_sf"/>
</dbReference>
<dbReference type="CDD" id="cd00130">
    <property type="entry name" value="PAS"/>
    <property type="match status" value="2"/>
</dbReference>
<dbReference type="Gene3D" id="3.30.70.270">
    <property type="match status" value="1"/>
</dbReference>
<organism evidence="6 7">
    <name type="scientific">Aliidongia dinghuensis</name>
    <dbReference type="NCBI Taxonomy" id="1867774"/>
    <lineage>
        <taxon>Bacteria</taxon>
        <taxon>Pseudomonadati</taxon>
        <taxon>Pseudomonadota</taxon>
        <taxon>Alphaproteobacteria</taxon>
        <taxon>Rhodospirillales</taxon>
        <taxon>Dongiaceae</taxon>
        <taxon>Aliidongia</taxon>
    </lineage>
</organism>
<dbReference type="PROSITE" id="PS50883">
    <property type="entry name" value="EAL"/>
    <property type="match status" value="1"/>
</dbReference>
<dbReference type="InterPro" id="IPR000700">
    <property type="entry name" value="PAS-assoc_C"/>
</dbReference>
<evidence type="ECO:0000313" key="7">
    <source>
        <dbReference type="Proteomes" id="UP000646365"/>
    </source>
</evidence>
<proteinExistence type="predicted"/>
<dbReference type="PROSITE" id="PS50113">
    <property type="entry name" value="PAC"/>
    <property type="match status" value="2"/>
</dbReference>
<dbReference type="SUPFAM" id="SSF141868">
    <property type="entry name" value="EAL domain-like"/>
    <property type="match status" value="1"/>
</dbReference>
<dbReference type="Pfam" id="PF13426">
    <property type="entry name" value="PAS_9"/>
    <property type="match status" value="1"/>
</dbReference>
<dbReference type="Pfam" id="PF00563">
    <property type="entry name" value="EAL"/>
    <property type="match status" value="1"/>
</dbReference>
<dbReference type="InterPro" id="IPR029787">
    <property type="entry name" value="Nucleotide_cyclase"/>
</dbReference>
<accession>A0A8J2YU74</accession>
<evidence type="ECO:0000259" key="3">
    <source>
        <dbReference type="PROSITE" id="PS50113"/>
    </source>
</evidence>
<dbReference type="EMBL" id="BMJQ01000007">
    <property type="protein sequence ID" value="GGF22586.1"/>
    <property type="molecule type" value="Genomic_DNA"/>
</dbReference>
<dbReference type="Pfam" id="PF08447">
    <property type="entry name" value="PAS_3"/>
    <property type="match status" value="1"/>
</dbReference>
<evidence type="ECO:0008006" key="8">
    <source>
        <dbReference type="Google" id="ProtNLM"/>
    </source>
</evidence>
<reference evidence="6" key="2">
    <citation type="submission" date="2020-09" db="EMBL/GenBank/DDBJ databases">
        <authorList>
            <person name="Sun Q."/>
            <person name="Zhou Y."/>
        </authorList>
    </citation>
    <scope>NUCLEOTIDE SEQUENCE</scope>
    <source>
        <strain evidence="6">CGMCC 1.15725</strain>
    </source>
</reference>
<gene>
    <name evidence="6" type="ORF">GCM10011611_30830</name>
</gene>
<dbReference type="Gene3D" id="3.20.20.450">
    <property type="entry name" value="EAL domain"/>
    <property type="match status" value="1"/>
</dbReference>
<dbReference type="InterPro" id="IPR001610">
    <property type="entry name" value="PAC"/>
</dbReference>
<sequence length="862" mass="94025">MVLWALQLALLMLEAGTGIGQLQPVTTGGSLLLVACLAWFVPRAWHGHEPPSVLAGVVIGAGLVLIHFASIAALTGVLDLTAWPALGALVLGGLSGLGLAWVGPLLIDLRAATGAALAVAGGFGLVHALGLVSATGSWPAHPLLMTLASVYLLAFGAVLGARLADLSLVASPRSIARKERFRVIAEALPIPIILTTADHKRIVFSNRRSRQQFAPLADNGEGPTTDALFVHAEDRGRLLDLVRRDGSVENHEVEMRRADGSTFWALIAARSVTFNGEPSILAGYYDISDRKAAEEALLASEVRYALISRAANDGIWDWDIPSGEVYYSSRWREIVGAEPGKRLSTLEDWLSRVHPEDVQRLRREIDEHVAGHTPQLDTEYRIRHGDGRYCWMQCRAIALRNGAGEPIRMAGSQSDVTLRKTYEINLLNAAYEDRLTGINNRAFFTHLVDTRNTAGAIDGTAVLMFNVDQFKRINDSLGSGAGDALLIAVARRLAARVKPQDALSRLGGDEFAIWLQEVADHTHALDMVELMMTDLAQPYSLGDVEMPVGVSVGIATPTLGDAASGADLLRNARLALDRAKLRGGGRIELFDDALLRETNMRRQLGKDLTNAERQGQIFFEYQPVVTLDPDGTSRVAGFEALMRWRHPELGLIPPMRFIPLAEEAGLIGPLGLFAITCAARESEHWAEAGLVEQKFSMSVNLSTRQISDRAGIMRLHKLLDKLTLPPGRLKLEITESVLMSDPESMVVTLDELRRRGVELSLDDFGTGYSSLSYLHRFPLDTLKIDRSFVSRMSSAPEAFRLVRSIIELGHDLGLDVVAEGVEAAEEAERLRELGCDFAQGYYYSRPVPADAAEAILRKRVIG</sequence>
<dbReference type="SMART" id="SM00091">
    <property type="entry name" value="PAS"/>
    <property type="match status" value="2"/>
</dbReference>
<dbReference type="SUPFAM" id="SSF55785">
    <property type="entry name" value="PYP-like sensor domain (PAS domain)"/>
    <property type="match status" value="2"/>
</dbReference>
<dbReference type="AlphaFoldDB" id="A0A8J2YU74"/>
<evidence type="ECO:0000259" key="5">
    <source>
        <dbReference type="PROSITE" id="PS50887"/>
    </source>
</evidence>
<dbReference type="InterPro" id="IPR000014">
    <property type="entry name" value="PAS"/>
</dbReference>
<name>A0A8J2YU74_9PROT</name>
<dbReference type="PANTHER" id="PTHR44757:SF2">
    <property type="entry name" value="BIOFILM ARCHITECTURE MAINTENANCE PROTEIN MBAA"/>
    <property type="match status" value="1"/>
</dbReference>
<feature type="domain" description="GGDEF" evidence="5">
    <location>
        <begin position="458"/>
        <end position="592"/>
    </location>
</feature>
<keyword evidence="1" id="KW-1133">Transmembrane helix</keyword>
<evidence type="ECO:0000259" key="4">
    <source>
        <dbReference type="PROSITE" id="PS50883"/>
    </source>
</evidence>
<dbReference type="Pfam" id="PF00990">
    <property type="entry name" value="GGDEF"/>
    <property type="match status" value="1"/>
</dbReference>
<dbReference type="InterPro" id="IPR000160">
    <property type="entry name" value="GGDEF_dom"/>
</dbReference>
<dbReference type="SMART" id="SM00267">
    <property type="entry name" value="GGDEF"/>
    <property type="match status" value="1"/>
</dbReference>
<dbReference type="SMART" id="SM00052">
    <property type="entry name" value="EAL"/>
    <property type="match status" value="1"/>
</dbReference>
<dbReference type="PANTHER" id="PTHR44757">
    <property type="entry name" value="DIGUANYLATE CYCLASE DGCP"/>
    <property type="match status" value="1"/>
</dbReference>
<protein>
    <recommendedName>
        <fullName evidence="8">EAL domain-containing protein</fullName>
    </recommendedName>
</protein>
<keyword evidence="1" id="KW-0812">Transmembrane</keyword>
<dbReference type="Proteomes" id="UP000646365">
    <property type="component" value="Unassembled WGS sequence"/>
</dbReference>
<reference evidence="6" key="1">
    <citation type="journal article" date="2014" name="Int. J. Syst. Evol. Microbiol.">
        <title>Complete genome sequence of Corynebacterium casei LMG S-19264T (=DSM 44701T), isolated from a smear-ripened cheese.</title>
        <authorList>
            <consortium name="US DOE Joint Genome Institute (JGI-PGF)"/>
            <person name="Walter F."/>
            <person name="Albersmeier A."/>
            <person name="Kalinowski J."/>
            <person name="Ruckert C."/>
        </authorList>
    </citation>
    <scope>NUCLEOTIDE SEQUENCE</scope>
    <source>
        <strain evidence="6">CGMCC 1.15725</strain>
    </source>
</reference>
<dbReference type="PROSITE" id="PS50887">
    <property type="entry name" value="GGDEF"/>
    <property type="match status" value="1"/>
</dbReference>
<feature type="transmembrane region" description="Helical" evidence="1">
    <location>
        <begin position="25"/>
        <end position="41"/>
    </location>
</feature>
<dbReference type="NCBIfam" id="TIGR00229">
    <property type="entry name" value="sensory_box"/>
    <property type="match status" value="2"/>
</dbReference>
<feature type="transmembrane region" description="Helical" evidence="1">
    <location>
        <begin position="114"/>
        <end position="138"/>
    </location>
</feature>
<feature type="domain" description="PAS" evidence="2">
    <location>
        <begin position="300"/>
        <end position="372"/>
    </location>
</feature>
<dbReference type="Gene3D" id="3.30.450.20">
    <property type="entry name" value="PAS domain"/>
    <property type="match status" value="2"/>
</dbReference>
<dbReference type="PROSITE" id="PS50112">
    <property type="entry name" value="PAS"/>
    <property type="match status" value="1"/>
</dbReference>
<evidence type="ECO:0000313" key="6">
    <source>
        <dbReference type="EMBL" id="GGF22586.1"/>
    </source>
</evidence>
<dbReference type="CDD" id="cd01949">
    <property type="entry name" value="GGDEF"/>
    <property type="match status" value="1"/>
</dbReference>
<dbReference type="InterPro" id="IPR052155">
    <property type="entry name" value="Biofilm_reg_signaling"/>
</dbReference>
<dbReference type="InterPro" id="IPR013655">
    <property type="entry name" value="PAS_fold_3"/>
</dbReference>
<dbReference type="InterPro" id="IPR043128">
    <property type="entry name" value="Rev_trsase/Diguanyl_cyclase"/>
</dbReference>
<evidence type="ECO:0000256" key="1">
    <source>
        <dbReference type="SAM" id="Phobius"/>
    </source>
</evidence>
<dbReference type="InterPro" id="IPR035919">
    <property type="entry name" value="EAL_sf"/>
</dbReference>
<feature type="domain" description="PAC" evidence="3">
    <location>
        <begin position="249"/>
        <end position="299"/>
    </location>
</feature>
<feature type="domain" description="EAL" evidence="4">
    <location>
        <begin position="601"/>
        <end position="860"/>
    </location>
</feature>